<dbReference type="InterPro" id="IPR013783">
    <property type="entry name" value="Ig-like_fold"/>
</dbReference>
<keyword evidence="2 7" id="KW-0732">Signal</keyword>
<dbReference type="SMART" id="SM00369">
    <property type="entry name" value="LRR_TYP"/>
    <property type="match status" value="5"/>
</dbReference>
<keyword evidence="6" id="KW-0393">Immunoglobulin domain</keyword>
<reference evidence="10" key="1">
    <citation type="journal article" date="2014" name="Science">
        <title>Nonhuman genetics. Genomic basis for the convergent evolution of electric organs.</title>
        <authorList>
            <person name="Gallant J.R."/>
            <person name="Traeger L.L."/>
            <person name="Volkening J.D."/>
            <person name="Moffett H."/>
            <person name="Chen P.H."/>
            <person name="Novina C.D."/>
            <person name="Phillips G.N.Jr."/>
            <person name="Anand R."/>
            <person name="Wells G.B."/>
            <person name="Pinch M."/>
            <person name="Guth R."/>
            <person name="Unguez G.A."/>
            <person name="Albert J.S."/>
            <person name="Zakon H.H."/>
            <person name="Samanta M.P."/>
            <person name="Sussman M.R."/>
        </authorList>
    </citation>
    <scope>NUCLEOTIDE SEQUENCE [LARGE SCALE GENOMIC DNA]</scope>
</reference>
<evidence type="ECO:0000256" key="6">
    <source>
        <dbReference type="ARBA" id="ARBA00023319"/>
    </source>
</evidence>
<dbReference type="PROSITE" id="PS50835">
    <property type="entry name" value="IG_LIKE"/>
    <property type="match status" value="1"/>
</dbReference>
<keyword evidence="1" id="KW-0433">Leucine-rich repeat</keyword>
<name>A0A4W4DVY1_ELEEL</name>
<dbReference type="InterPro" id="IPR003599">
    <property type="entry name" value="Ig_sub"/>
</dbReference>
<dbReference type="SUPFAM" id="SSF52058">
    <property type="entry name" value="L domain-like"/>
    <property type="match status" value="1"/>
</dbReference>
<evidence type="ECO:0000313" key="10">
    <source>
        <dbReference type="Proteomes" id="UP000314983"/>
    </source>
</evidence>
<reference evidence="9" key="5">
    <citation type="submission" date="2025-09" db="UniProtKB">
        <authorList>
            <consortium name="Ensembl"/>
        </authorList>
    </citation>
    <scope>IDENTIFICATION</scope>
</reference>
<dbReference type="InterPro" id="IPR036179">
    <property type="entry name" value="Ig-like_dom_sf"/>
</dbReference>
<reference evidence="10" key="2">
    <citation type="journal article" date="2017" name="Sci. Adv.">
        <title>A tail of two voltages: Proteomic comparison of the three electric organs of the electric eel.</title>
        <authorList>
            <person name="Traeger L.L."/>
            <person name="Sabat G."/>
            <person name="Barrett-Wilt G.A."/>
            <person name="Wells G.B."/>
            <person name="Sussman M.R."/>
        </authorList>
    </citation>
    <scope>NUCLEOTIDE SEQUENCE [LARGE SCALE GENOMIC DNA]</scope>
</reference>
<keyword evidence="3" id="KW-0677">Repeat</keyword>
<accession>A0A4W4DVY1</accession>
<evidence type="ECO:0000256" key="2">
    <source>
        <dbReference type="ARBA" id="ARBA00022729"/>
    </source>
</evidence>
<reference evidence="9" key="4">
    <citation type="submission" date="2025-08" db="UniProtKB">
        <authorList>
            <consortium name="Ensembl"/>
        </authorList>
    </citation>
    <scope>IDENTIFICATION</scope>
</reference>
<dbReference type="InterPro" id="IPR013098">
    <property type="entry name" value="Ig_I-set"/>
</dbReference>
<evidence type="ECO:0000256" key="3">
    <source>
        <dbReference type="ARBA" id="ARBA00022737"/>
    </source>
</evidence>
<protein>
    <recommendedName>
        <fullName evidence="8">Ig-like domain-containing protein</fullName>
    </recommendedName>
</protein>
<dbReference type="STRING" id="8005.ENSEEEP00000003033"/>
<dbReference type="Gene3D" id="3.80.10.10">
    <property type="entry name" value="Ribonuclease Inhibitor"/>
    <property type="match status" value="2"/>
</dbReference>
<dbReference type="PROSITE" id="PS51450">
    <property type="entry name" value="LRR"/>
    <property type="match status" value="1"/>
</dbReference>
<dbReference type="PANTHER" id="PTHR45842:SF22">
    <property type="entry name" value="INSULIN-LIKE GROWTH FACTOR-BINDING PROTEIN COMPLEX ACID LABILE SUBUNIT ISOFORM X1"/>
    <property type="match status" value="1"/>
</dbReference>
<dbReference type="PANTHER" id="PTHR45842">
    <property type="entry name" value="SYNAPTIC ADHESION-LIKE MOLECULE SALM"/>
    <property type="match status" value="1"/>
</dbReference>
<keyword evidence="5" id="KW-0325">Glycoprotein</keyword>
<dbReference type="SUPFAM" id="SSF48726">
    <property type="entry name" value="Immunoglobulin"/>
    <property type="match status" value="1"/>
</dbReference>
<dbReference type="InterPro" id="IPR032675">
    <property type="entry name" value="LRR_dom_sf"/>
</dbReference>
<dbReference type="SMART" id="SM00082">
    <property type="entry name" value="LRRCT"/>
    <property type="match status" value="1"/>
</dbReference>
<dbReference type="InterPro" id="IPR001611">
    <property type="entry name" value="Leu-rich_rpt"/>
</dbReference>
<keyword evidence="4" id="KW-1015">Disulfide bond</keyword>
<proteinExistence type="predicted"/>
<dbReference type="SMART" id="SM00409">
    <property type="entry name" value="IG"/>
    <property type="match status" value="1"/>
</dbReference>
<keyword evidence="10" id="KW-1185">Reference proteome</keyword>
<feature type="chain" id="PRO_5044193101" description="Ig-like domain-containing protein" evidence="7">
    <location>
        <begin position="22"/>
        <end position="406"/>
    </location>
</feature>
<dbReference type="InterPro" id="IPR003598">
    <property type="entry name" value="Ig_sub2"/>
</dbReference>
<dbReference type="Gene3D" id="2.60.40.10">
    <property type="entry name" value="Immunoglobulins"/>
    <property type="match status" value="1"/>
</dbReference>
<feature type="signal peptide" evidence="7">
    <location>
        <begin position="1"/>
        <end position="21"/>
    </location>
</feature>
<evidence type="ECO:0000256" key="1">
    <source>
        <dbReference type="ARBA" id="ARBA00022614"/>
    </source>
</evidence>
<sequence>MAARYLVLLALGTAVIVTVHCCPEQCSCSDKHPHILVDCAYKELLLVPVGLPSNVTTLSLSANRIQVLKSKNFVNVPQVTSLWLAHNSIVTIERNTLTPMSQLRNLDLSYNKIIHFPWEDIANLTALQLLKMNNNEMVSLPKDVFTNLKDLRSLRINNNKFTTIVEGTFDALTSVSHLQIYNNPFSCSCKLEWMREWIIQSKISIPEKNSILCEAPAHLKGVEVTKMPKLDCQAPTVTITYQPNIENKEIYEGHMVVLNCETKGTPKPDVEWHISAGNELLKFTLPSIVEKSEISINGAPSNTRFLIFQNGTLIIPHMSKKEDGNYSCSATNDIGKADSTVKLMAATKKQDINMFYQKVGISSSGNKPGPKSSENSMIRKALRASTVAPKAGIEIRGRLRRSSGPW</sequence>
<dbReference type="InterPro" id="IPR003591">
    <property type="entry name" value="Leu-rich_rpt_typical-subtyp"/>
</dbReference>
<dbReference type="Pfam" id="PF13855">
    <property type="entry name" value="LRR_8"/>
    <property type="match status" value="2"/>
</dbReference>
<dbReference type="OMA" id="GHSMVQW"/>
<evidence type="ECO:0000259" key="8">
    <source>
        <dbReference type="PROSITE" id="PS50835"/>
    </source>
</evidence>
<dbReference type="Pfam" id="PF07679">
    <property type="entry name" value="I-set"/>
    <property type="match status" value="1"/>
</dbReference>
<feature type="domain" description="Ig-like" evidence="8">
    <location>
        <begin position="235"/>
        <end position="344"/>
    </location>
</feature>
<dbReference type="InterPro" id="IPR007110">
    <property type="entry name" value="Ig-like_dom"/>
</dbReference>
<dbReference type="AlphaFoldDB" id="A0A4W4DVY1"/>
<dbReference type="InterPro" id="IPR000483">
    <property type="entry name" value="Cys-rich_flank_reg_C"/>
</dbReference>
<dbReference type="Ensembl" id="ENSEEET00000003079.2">
    <property type="protein sequence ID" value="ENSEEEP00000003033.2"/>
    <property type="gene ID" value="ENSEEEG00000001718.2"/>
</dbReference>
<dbReference type="SMART" id="SM00408">
    <property type="entry name" value="IGc2"/>
    <property type="match status" value="1"/>
</dbReference>
<dbReference type="GeneTree" id="ENSGT00940000160967"/>
<dbReference type="FunFam" id="2.60.40.10:FF:000032">
    <property type="entry name" value="palladin isoform X1"/>
    <property type="match status" value="1"/>
</dbReference>
<evidence type="ECO:0000256" key="4">
    <source>
        <dbReference type="ARBA" id="ARBA00023157"/>
    </source>
</evidence>
<dbReference type="InterPro" id="IPR050467">
    <property type="entry name" value="LRFN"/>
</dbReference>
<reference evidence="9" key="3">
    <citation type="submission" date="2020-05" db="EMBL/GenBank/DDBJ databases">
        <title>Electrophorus electricus (electric eel) genome, fEleEle1, primary haplotype.</title>
        <authorList>
            <person name="Myers G."/>
            <person name="Meyer A."/>
            <person name="Fedrigo O."/>
            <person name="Formenti G."/>
            <person name="Rhie A."/>
            <person name="Tracey A."/>
            <person name="Sims Y."/>
            <person name="Jarvis E.D."/>
        </authorList>
    </citation>
    <scope>NUCLEOTIDE SEQUENCE [LARGE SCALE GENOMIC DNA]</scope>
</reference>
<evidence type="ECO:0000256" key="5">
    <source>
        <dbReference type="ARBA" id="ARBA00023180"/>
    </source>
</evidence>
<evidence type="ECO:0000313" key="9">
    <source>
        <dbReference type="Ensembl" id="ENSEEEP00000003033.2"/>
    </source>
</evidence>
<organism evidence="9 10">
    <name type="scientific">Electrophorus electricus</name>
    <name type="common">Electric eel</name>
    <name type="synonym">Gymnotus electricus</name>
    <dbReference type="NCBI Taxonomy" id="8005"/>
    <lineage>
        <taxon>Eukaryota</taxon>
        <taxon>Metazoa</taxon>
        <taxon>Chordata</taxon>
        <taxon>Craniata</taxon>
        <taxon>Vertebrata</taxon>
        <taxon>Euteleostomi</taxon>
        <taxon>Actinopterygii</taxon>
        <taxon>Neopterygii</taxon>
        <taxon>Teleostei</taxon>
        <taxon>Ostariophysi</taxon>
        <taxon>Gymnotiformes</taxon>
        <taxon>Gymnotoidei</taxon>
        <taxon>Gymnotidae</taxon>
        <taxon>Electrophorus</taxon>
    </lineage>
</organism>
<evidence type="ECO:0000256" key="7">
    <source>
        <dbReference type="SAM" id="SignalP"/>
    </source>
</evidence>
<dbReference type="Proteomes" id="UP000314983">
    <property type="component" value="Chromosome 2"/>
</dbReference>